<dbReference type="Proteomes" id="UP000001540">
    <property type="component" value="Segment"/>
</dbReference>
<protein>
    <submittedName>
        <fullName evidence="2">ORF216</fullName>
    </submittedName>
</protein>
<keyword evidence="1" id="KW-0812">Transmembrane</keyword>
<name>Q4Z9S1_9CAUD</name>
<accession>Q4Z9S1</accession>
<evidence type="ECO:0000256" key="1">
    <source>
        <dbReference type="SAM" id="Phobius"/>
    </source>
</evidence>
<feature type="transmembrane region" description="Helical" evidence="1">
    <location>
        <begin position="20"/>
        <end position="42"/>
    </location>
</feature>
<evidence type="ECO:0000313" key="3">
    <source>
        <dbReference type="Proteomes" id="UP000001540"/>
    </source>
</evidence>
<dbReference type="GeneID" id="5132618"/>
<organism evidence="2 3">
    <name type="scientific">Staphylococcus phage G1</name>
    <dbReference type="NCBI Taxonomy" id="2908166"/>
    <lineage>
        <taxon>Viruses</taxon>
        <taxon>Duplodnaviria</taxon>
        <taxon>Heunggongvirae</taxon>
        <taxon>Uroviricota</taxon>
        <taxon>Caudoviricetes</taxon>
        <taxon>Herelleviridae</taxon>
        <taxon>Twortvirinae</taxon>
        <taxon>Kayvirus</taxon>
        <taxon>Kayvirus G1</taxon>
    </lineage>
</organism>
<dbReference type="RefSeq" id="YP_241005.1">
    <property type="nucleotide sequence ID" value="NC_007066.1"/>
</dbReference>
<keyword evidence="3" id="KW-1185">Reference proteome</keyword>
<sequence length="64" mass="6853">MVLLDTYFSSLKYLDSSIVVLVWSPTIACSLLLISVYSSLALNVSGLSIVIAVSNKCLPESVDT</sequence>
<evidence type="ECO:0000313" key="2">
    <source>
        <dbReference type="EMBL" id="AAX92261.1"/>
    </source>
</evidence>
<keyword evidence="1" id="KW-0472">Membrane</keyword>
<dbReference type="EMBL" id="AY954969">
    <property type="protein sequence ID" value="AAX92261.1"/>
    <property type="molecule type" value="Genomic_DNA"/>
</dbReference>
<proteinExistence type="predicted"/>
<keyword evidence="1" id="KW-1133">Transmembrane helix</keyword>
<reference evidence="2 3" key="1">
    <citation type="journal article" date="2005" name="Proc. Natl. Acad. Sci. U.S.A.">
        <title>The complete genomes and proteomes of 27 Staphylococcus aureus bacteriophages.</title>
        <authorList>
            <person name="Kwan T."/>
            <person name="Liu J."/>
            <person name="Dubow M."/>
            <person name="Gros P."/>
            <person name="Pelletier J."/>
        </authorList>
    </citation>
    <scope>NUCLEOTIDE SEQUENCE</scope>
</reference>
<dbReference type="KEGG" id="vg:5132618"/>